<dbReference type="EMBL" id="CP012661">
    <property type="protein sequence ID" value="AMY69946.1"/>
    <property type="molecule type" value="Genomic_DNA"/>
</dbReference>
<sequence>MNGKIVGGFIVVTALAAGAVLYYLQVYGYYQPIPASAPAAELRLTSVASGQPEPILADSFEGIDADTSPLRYRGCFHTPMSLALLTETYRVYETPTPLIAPGWFDCFDANRIGEALETGEAVAFLSEKNIHPGVDRVVAVFPDGRAYAWNQINETLEK</sequence>
<organism evidence="2 3">
    <name type="scientific">Frigidibacter mobilis</name>
    <dbReference type="NCBI Taxonomy" id="1335048"/>
    <lineage>
        <taxon>Bacteria</taxon>
        <taxon>Pseudomonadati</taxon>
        <taxon>Pseudomonadota</taxon>
        <taxon>Alphaproteobacteria</taxon>
        <taxon>Rhodobacterales</taxon>
        <taxon>Paracoccaceae</taxon>
        <taxon>Frigidibacter</taxon>
    </lineage>
</organism>
<dbReference type="KEGG" id="daa:AKL17_2707"/>
<accession>A0A159Z4A2</accession>
<dbReference type="AlphaFoldDB" id="A0A159Z4A2"/>
<protein>
    <recommendedName>
        <fullName evidence="4">Histidine kinase</fullName>
    </recommendedName>
</protein>
<dbReference type="Proteomes" id="UP000076128">
    <property type="component" value="Chromosome"/>
</dbReference>
<evidence type="ECO:0008006" key="4">
    <source>
        <dbReference type="Google" id="ProtNLM"/>
    </source>
</evidence>
<dbReference type="OrthoDB" id="7819947at2"/>
<keyword evidence="1" id="KW-0472">Membrane</keyword>
<dbReference type="PATRIC" id="fig|1335048.3.peg.2819"/>
<keyword evidence="1" id="KW-1133">Transmembrane helix</keyword>
<keyword evidence="3" id="KW-1185">Reference proteome</keyword>
<dbReference type="RefSeq" id="WP_066813986.1">
    <property type="nucleotide sequence ID" value="NZ_CP012661.1"/>
</dbReference>
<gene>
    <name evidence="2" type="ORF">AKL17_2707</name>
</gene>
<evidence type="ECO:0000313" key="2">
    <source>
        <dbReference type="EMBL" id="AMY69946.1"/>
    </source>
</evidence>
<proteinExistence type="predicted"/>
<dbReference type="STRING" id="1335048.AKL17_2707"/>
<name>A0A159Z4A2_9RHOB</name>
<dbReference type="Pfam" id="PF20044">
    <property type="entry name" value="DUF6446"/>
    <property type="match status" value="1"/>
</dbReference>
<evidence type="ECO:0000256" key="1">
    <source>
        <dbReference type="SAM" id="Phobius"/>
    </source>
</evidence>
<keyword evidence="1" id="KW-0812">Transmembrane</keyword>
<feature type="transmembrane region" description="Helical" evidence="1">
    <location>
        <begin position="6"/>
        <end position="24"/>
    </location>
</feature>
<dbReference type="InterPro" id="IPR045616">
    <property type="entry name" value="DUF6446"/>
</dbReference>
<reference evidence="2 3" key="1">
    <citation type="submission" date="2015-09" db="EMBL/GenBank/DDBJ databases">
        <title>Complete genome sequence of Defluviimonas alba cai42t isolated from an oilfield in Xinjiang.</title>
        <authorList>
            <person name="Geng S."/>
            <person name="Pan X."/>
            <person name="Wu X."/>
        </authorList>
    </citation>
    <scope>NUCLEOTIDE SEQUENCE [LARGE SCALE GENOMIC DNA]</scope>
    <source>
        <strain evidence="3">cai42</strain>
    </source>
</reference>
<evidence type="ECO:0000313" key="3">
    <source>
        <dbReference type="Proteomes" id="UP000076128"/>
    </source>
</evidence>